<comment type="similarity">
    <text evidence="3">In the C-terminal section; belongs to the anthranilate synthase component I family.</text>
</comment>
<dbReference type="AlphaFoldDB" id="A0A9N9YFP9"/>
<evidence type="ECO:0000256" key="6">
    <source>
        <dbReference type="ARBA" id="ARBA00022909"/>
    </source>
</evidence>
<evidence type="ECO:0000256" key="1">
    <source>
        <dbReference type="ARBA" id="ARBA00001000"/>
    </source>
</evidence>
<evidence type="ECO:0000256" key="5">
    <source>
        <dbReference type="ARBA" id="ARBA00022679"/>
    </source>
</evidence>
<name>A0A9N9YFP9_9HYPO</name>
<dbReference type="GO" id="GO:0005737">
    <property type="term" value="C:cytoplasm"/>
    <property type="evidence" value="ECO:0007669"/>
    <property type="project" value="TreeGrafter"/>
</dbReference>
<dbReference type="NCBIfam" id="TIGR01823">
    <property type="entry name" value="PabB-fungal"/>
    <property type="match status" value="1"/>
</dbReference>
<dbReference type="SUPFAM" id="SSF52317">
    <property type="entry name" value="Class I glutamine amidotransferase-like"/>
    <property type="match status" value="1"/>
</dbReference>
<dbReference type="OrthoDB" id="64220at2759"/>
<dbReference type="PANTHER" id="PTHR11236">
    <property type="entry name" value="AMINOBENZOATE/ANTHRANILATE SYNTHASE"/>
    <property type="match status" value="1"/>
</dbReference>
<evidence type="ECO:0000313" key="13">
    <source>
        <dbReference type="EMBL" id="CAH0017303.1"/>
    </source>
</evidence>
<keyword evidence="14" id="KW-1185">Reference proteome</keyword>
<evidence type="ECO:0000259" key="11">
    <source>
        <dbReference type="Pfam" id="PF00425"/>
    </source>
</evidence>
<evidence type="ECO:0000256" key="7">
    <source>
        <dbReference type="ARBA" id="ARBA00022962"/>
    </source>
</evidence>
<dbReference type="PROSITE" id="PS51273">
    <property type="entry name" value="GATASE_TYPE_1"/>
    <property type="match status" value="1"/>
</dbReference>
<dbReference type="InterPro" id="IPR015890">
    <property type="entry name" value="Chorismate_C"/>
</dbReference>
<comment type="catalytic activity">
    <reaction evidence="1">
        <text>chorismate + L-glutamine = 4-amino-4-deoxychorismate + L-glutamate</text>
        <dbReference type="Rhea" id="RHEA:11672"/>
        <dbReference type="ChEBI" id="CHEBI:29748"/>
        <dbReference type="ChEBI" id="CHEBI:29985"/>
        <dbReference type="ChEBI" id="CHEBI:58359"/>
        <dbReference type="ChEBI" id="CHEBI:58406"/>
        <dbReference type="EC" id="2.6.1.85"/>
    </reaction>
</comment>
<dbReference type="InterPro" id="IPR006221">
    <property type="entry name" value="TrpG/PapA_dom"/>
</dbReference>
<comment type="caution">
    <text evidence="13">The sequence shown here is derived from an EMBL/GenBank/DDBJ whole genome shotgun (WGS) entry which is preliminary data.</text>
</comment>
<dbReference type="Pfam" id="PF04715">
    <property type="entry name" value="Anth_synt_I_N"/>
    <property type="match status" value="1"/>
</dbReference>
<gene>
    <name evidence="13" type="ORF">CRHIZ90672A_00016556</name>
</gene>
<dbReference type="EC" id="2.6.1.85" evidence="4"/>
<evidence type="ECO:0000313" key="14">
    <source>
        <dbReference type="Proteomes" id="UP000696573"/>
    </source>
</evidence>
<organism evidence="13 14">
    <name type="scientific">Clonostachys rhizophaga</name>
    <dbReference type="NCBI Taxonomy" id="160324"/>
    <lineage>
        <taxon>Eukaryota</taxon>
        <taxon>Fungi</taxon>
        <taxon>Dikarya</taxon>
        <taxon>Ascomycota</taxon>
        <taxon>Pezizomycotina</taxon>
        <taxon>Sordariomycetes</taxon>
        <taxon>Hypocreomycetidae</taxon>
        <taxon>Hypocreales</taxon>
        <taxon>Bionectriaceae</taxon>
        <taxon>Clonostachys</taxon>
    </lineage>
</organism>
<sequence length="845" mass="93831">MENGDPQHVRRSRILFLDAYDSFTNNIVSLLTELLNVQVCVRRMDLSPFPPERGPSWTREELVDHLSGFDAVVCGPGPGSPLNPDDVGAFRTLWDLARAEAVPVLGVCLGFQSLVCSFGGEIRKLRRGLHGMVRDIEYEGRDIFSGVRPFKATLYHSLCADLGQDAVPASEWPLQQYKPFPGAPNLIPLAWSRGHVEEGEDERILMAVKHARRPFWGLQYHPESICTHAEAHDVLRNWWAEAQRWNAVSRMRPLHSLTESESGEVETPTHTDQYNKLSQQYGQASCELFDTTHAGPQHYSFVKLNIPQDLTAVEVAEALGEGKDDTIVLDSSSASKGDPLALYSIIALEADKAPRLKHRAGERFVTLSSPSQQSGLSAQEERIGYLDSASGEFSPWQVFSKFWSERRLDVSKLPAGLPDVFKGGLIGYVSYESGLDALSPGVLPTERGHRRPDICLAWVTRSVVLDHRANSAYVQTISNDPSTGQDYCKVVADKLRDAPCMTNQGVYDPAHTNGVDQWQQCPGEIFQYQLPNAATYQDKVRRCQDSIKEGNSYELCLTDQTFITRARGDDVPPHVNTKGATLYRATPWDIFKRLRSRQPAPFGSFVKLGGATLISSSPERFLQHTSEGLCAMRPMKGTVRKSDQVSTLSQAEEILHIPKEEAENLMIVDLVRHDLHGICGAGKVTVPELLKVEEYATVFQMVTNVQGQLNAEQREVKHPQRRRKSEFNGLDVLSSVLPPGSMTGAPKKRSCEILYGLEKGIERSLYSGVVGYMDAAGKGDWSVTIRAMFRWDDELAPPAEGETEKREVWHIGAGGAVTILSTPEGEHDEMVTKLSGPLGIWKAME</sequence>
<evidence type="ECO:0000256" key="4">
    <source>
        <dbReference type="ARBA" id="ARBA00013139"/>
    </source>
</evidence>
<dbReference type="CDD" id="cd01743">
    <property type="entry name" value="GATase1_Anthranilate_Synthase"/>
    <property type="match status" value="1"/>
</dbReference>
<evidence type="ECO:0000256" key="2">
    <source>
        <dbReference type="ARBA" id="ARBA00005009"/>
    </source>
</evidence>
<dbReference type="InterPro" id="IPR017926">
    <property type="entry name" value="GATASE"/>
</dbReference>
<dbReference type="GO" id="GO:0046656">
    <property type="term" value="P:folic acid biosynthetic process"/>
    <property type="evidence" value="ECO:0007669"/>
    <property type="project" value="UniProtKB-KW"/>
</dbReference>
<dbReference type="GO" id="GO:0008153">
    <property type="term" value="P:4-aminobenzoate biosynthetic process"/>
    <property type="evidence" value="ECO:0007669"/>
    <property type="project" value="TreeGrafter"/>
</dbReference>
<evidence type="ECO:0000259" key="10">
    <source>
        <dbReference type="Pfam" id="PF00117"/>
    </source>
</evidence>
<dbReference type="InterPro" id="IPR006805">
    <property type="entry name" value="Anth_synth_I_N"/>
</dbReference>
<dbReference type="InterPro" id="IPR010117">
    <property type="entry name" value="PabB_fungal"/>
</dbReference>
<dbReference type="InterPro" id="IPR005801">
    <property type="entry name" value="ADC_synthase"/>
</dbReference>
<dbReference type="InterPro" id="IPR029062">
    <property type="entry name" value="Class_I_gatase-like"/>
</dbReference>
<feature type="domain" description="Chorismate-utilising enzyme C-terminal" evidence="11">
    <location>
        <begin position="534"/>
        <end position="833"/>
    </location>
</feature>
<dbReference type="Pfam" id="PF00117">
    <property type="entry name" value="GATase"/>
    <property type="match status" value="1"/>
</dbReference>
<dbReference type="PRINTS" id="PR00096">
    <property type="entry name" value="GATASE"/>
</dbReference>
<dbReference type="Gene3D" id="3.60.120.10">
    <property type="entry name" value="Anthranilate synthase"/>
    <property type="match status" value="1"/>
</dbReference>
<feature type="domain" description="Glutamine amidotransferase" evidence="10">
    <location>
        <begin position="16"/>
        <end position="231"/>
    </location>
</feature>
<evidence type="ECO:0000256" key="9">
    <source>
        <dbReference type="ARBA" id="ARBA00031904"/>
    </source>
</evidence>
<dbReference type="PANTHER" id="PTHR11236:SF18">
    <property type="entry name" value="AMINODEOXYCHORISMATE SYNTHASE"/>
    <property type="match status" value="1"/>
</dbReference>
<keyword evidence="7" id="KW-0315">Glutamine amidotransferase</keyword>
<keyword evidence="6" id="KW-0289">Folate biosynthesis</keyword>
<dbReference type="SUPFAM" id="SSF56322">
    <property type="entry name" value="ADC synthase"/>
    <property type="match status" value="1"/>
</dbReference>
<dbReference type="Proteomes" id="UP000696573">
    <property type="component" value="Unassembled WGS sequence"/>
</dbReference>
<dbReference type="GO" id="GO:0046820">
    <property type="term" value="F:4-amino-4-deoxychorismate synthase activity"/>
    <property type="evidence" value="ECO:0007669"/>
    <property type="project" value="UniProtKB-EC"/>
</dbReference>
<dbReference type="Gene3D" id="3.40.50.880">
    <property type="match status" value="1"/>
</dbReference>
<feature type="domain" description="Anthranilate synthase component I N-terminal" evidence="12">
    <location>
        <begin position="309"/>
        <end position="474"/>
    </location>
</feature>
<keyword evidence="5" id="KW-0808">Transferase</keyword>
<dbReference type="GO" id="GO:0000162">
    <property type="term" value="P:L-tryptophan biosynthetic process"/>
    <property type="evidence" value="ECO:0007669"/>
    <property type="project" value="TreeGrafter"/>
</dbReference>
<proteinExistence type="inferred from homology"/>
<dbReference type="EMBL" id="CABFNQ020000505">
    <property type="protein sequence ID" value="CAH0017303.1"/>
    <property type="molecule type" value="Genomic_DNA"/>
</dbReference>
<accession>A0A9N9YFP9</accession>
<evidence type="ECO:0000256" key="3">
    <source>
        <dbReference type="ARBA" id="ARBA00005970"/>
    </source>
</evidence>
<protein>
    <recommendedName>
        <fullName evidence="4">aminodeoxychorismate synthase</fullName>
        <ecNumber evidence="4">2.6.1.85</ecNumber>
    </recommendedName>
    <alternativeName>
        <fullName evidence="8">Para-aminobenzoate synthase</fullName>
    </alternativeName>
    <alternativeName>
        <fullName evidence="9">p-aminobenzoic acid synthase</fullName>
    </alternativeName>
</protein>
<evidence type="ECO:0000259" key="12">
    <source>
        <dbReference type="Pfam" id="PF04715"/>
    </source>
</evidence>
<dbReference type="InterPro" id="IPR019999">
    <property type="entry name" value="Anth_synth_I-like"/>
</dbReference>
<reference evidence="13" key="1">
    <citation type="submission" date="2021-10" db="EMBL/GenBank/DDBJ databases">
        <authorList>
            <person name="Piombo E."/>
        </authorList>
    </citation>
    <scope>NUCLEOTIDE SEQUENCE</scope>
</reference>
<comment type="pathway">
    <text evidence="2">Cofactor biosynthesis; tetrahydrofolate biosynthesis; 4-aminobenzoate from chorismate: step 1/2.</text>
</comment>
<dbReference type="Pfam" id="PF00425">
    <property type="entry name" value="Chorismate_bind"/>
    <property type="match status" value="1"/>
</dbReference>
<evidence type="ECO:0000256" key="8">
    <source>
        <dbReference type="ARBA" id="ARBA00031329"/>
    </source>
</evidence>